<organism evidence="4 5">
    <name type="scientific">Russula ochroleuca</name>
    <dbReference type="NCBI Taxonomy" id="152965"/>
    <lineage>
        <taxon>Eukaryota</taxon>
        <taxon>Fungi</taxon>
        <taxon>Dikarya</taxon>
        <taxon>Basidiomycota</taxon>
        <taxon>Agaricomycotina</taxon>
        <taxon>Agaricomycetes</taxon>
        <taxon>Russulales</taxon>
        <taxon>Russulaceae</taxon>
        <taxon>Russula</taxon>
    </lineage>
</organism>
<dbReference type="PROSITE" id="PS50088">
    <property type="entry name" value="ANK_REPEAT"/>
    <property type="match status" value="4"/>
</dbReference>
<feature type="repeat" description="ANK" evidence="2">
    <location>
        <begin position="715"/>
        <end position="744"/>
    </location>
</feature>
<evidence type="ECO:0000256" key="2">
    <source>
        <dbReference type="PROSITE-ProRule" id="PRU00023"/>
    </source>
</evidence>
<dbReference type="InterPro" id="IPR027417">
    <property type="entry name" value="P-loop_NTPase"/>
</dbReference>
<proteinExistence type="predicted"/>
<feature type="repeat" description="ANK" evidence="2">
    <location>
        <begin position="782"/>
        <end position="820"/>
    </location>
</feature>
<evidence type="ECO:0000259" key="3">
    <source>
        <dbReference type="PROSITE" id="PS50837"/>
    </source>
</evidence>
<dbReference type="EMBL" id="WHVB01000003">
    <property type="protein sequence ID" value="KAF8484605.1"/>
    <property type="molecule type" value="Genomic_DNA"/>
</dbReference>
<dbReference type="Proteomes" id="UP000759537">
    <property type="component" value="Unassembled WGS sequence"/>
</dbReference>
<dbReference type="PROSITE" id="PS50837">
    <property type="entry name" value="NACHT"/>
    <property type="match status" value="1"/>
</dbReference>
<protein>
    <recommendedName>
        <fullName evidence="3">NACHT domain-containing protein</fullName>
    </recommendedName>
</protein>
<dbReference type="InterPro" id="IPR056884">
    <property type="entry name" value="NPHP3-like_N"/>
</dbReference>
<dbReference type="Pfam" id="PF22939">
    <property type="entry name" value="WHD_GPIID"/>
    <property type="match status" value="1"/>
</dbReference>
<dbReference type="InterPro" id="IPR036770">
    <property type="entry name" value="Ankyrin_rpt-contain_sf"/>
</dbReference>
<evidence type="ECO:0000313" key="5">
    <source>
        <dbReference type="Proteomes" id="UP000759537"/>
    </source>
</evidence>
<dbReference type="SUPFAM" id="SSF52540">
    <property type="entry name" value="P-loop containing nucleoside triphosphate hydrolases"/>
    <property type="match status" value="1"/>
</dbReference>
<dbReference type="PANTHER" id="PTHR10039:SF16">
    <property type="entry name" value="GPI INOSITOL-DEACYLASE"/>
    <property type="match status" value="1"/>
</dbReference>
<keyword evidence="2" id="KW-0040">ANK repeat</keyword>
<dbReference type="SUPFAM" id="SSF48403">
    <property type="entry name" value="Ankyrin repeat"/>
    <property type="match status" value="1"/>
</dbReference>
<feature type="repeat" description="ANK" evidence="2">
    <location>
        <begin position="642"/>
        <end position="674"/>
    </location>
</feature>
<dbReference type="InterPro" id="IPR054471">
    <property type="entry name" value="GPIID_WHD"/>
</dbReference>
<dbReference type="Pfam" id="PF12796">
    <property type="entry name" value="Ank_2"/>
    <property type="match status" value="1"/>
</dbReference>
<name>A0A9P5TC30_9AGAM</name>
<sequence length="848" mass="95540">MTDVIVKILIEVLSILAIATKEIKQGRSKKYVKKLLGKNDIEDALKKLDTLTVEEARMATAETLKVTNRVDDKVTVLIDDVKEANAVIHRSANTADEEKQNQLQEKLQNWLSPPDPSTNHNIARKAHHKGTASWFFQGGIFKQWKSSPSLLWIHGKPGSGKSVLCSGIIQDIWTKREAGSAIMAYFYCDFRSEDKQNRRNIVLSIISQLCAQSDLCCDTLSRTYLAHNKGTQKPNDETLIKCLTEMVSLPVQGPIYLIVDALDECPNDSGLPTAREEVLDLIDDLIGLHLPNLHICVTSRPEIDIQTALEPLTSLRVSLHNQTGQKEDIIDYVSSVVNLDKKMRRWREEDKKLVIDTLSERADGMFRWVYCQLEALRHCLPPSVARILEELPETLDETYERVLREINKANREHARRLLQCLTVALRPLRVEELAEVLAIDFDAPAQGGIPQLNPKWRWADQHQAVLSTCSSLIAIVDDGDSQVVQFSHFSVKEYLTSDRLARSSVDVSRYHIVLEPAHTILAQACLGVLLRLDDRTTEDNVDDIPLVKYAARHWVDHAQFENVASHIRDMMEYFFDADKPHWTPWCRVQEIDVHWLVFSDFSPREKLNDAFPLYYASLGGFYDLAEHLVGKHPERINARGGQMVTPLVAALRKKYFKVAELLHRHGADVDVLGNEECTALIACVHGIPDNGFVDIAHWLLNHGAGVNAQEMWLYTALHRAAESGRLQVVQLLIEHNADIHARTKSGKSPLHVAANPWNQDDQIDIMQILLDHGANPNARDDDNATPLHHSSWGGVVERKGTVEGTRLLLKHGAVIDAEDNDGRTPLQLALEHGCEDIAICLKEHGAMR</sequence>
<dbReference type="Gene3D" id="3.40.50.300">
    <property type="entry name" value="P-loop containing nucleotide triphosphate hydrolases"/>
    <property type="match status" value="1"/>
</dbReference>
<feature type="repeat" description="ANK" evidence="2">
    <location>
        <begin position="745"/>
        <end position="781"/>
    </location>
</feature>
<gene>
    <name evidence="4" type="ORF">DFH94DRAFT_239670</name>
</gene>
<dbReference type="OrthoDB" id="194358at2759"/>
<dbReference type="PROSITE" id="PS50297">
    <property type="entry name" value="ANK_REP_REGION"/>
    <property type="match status" value="2"/>
</dbReference>
<comment type="caution">
    <text evidence="4">The sequence shown here is derived from an EMBL/GenBank/DDBJ whole genome shotgun (WGS) entry which is preliminary data.</text>
</comment>
<evidence type="ECO:0000313" key="4">
    <source>
        <dbReference type="EMBL" id="KAF8484605.1"/>
    </source>
</evidence>
<dbReference type="PANTHER" id="PTHR10039">
    <property type="entry name" value="AMELOGENIN"/>
    <property type="match status" value="1"/>
</dbReference>
<dbReference type="Pfam" id="PF24883">
    <property type="entry name" value="NPHP3_N"/>
    <property type="match status" value="1"/>
</dbReference>
<dbReference type="InterPro" id="IPR007111">
    <property type="entry name" value="NACHT_NTPase"/>
</dbReference>
<evidence type="ECO:0000256" key="1">
    <source>
        <dbReference type="ARBA" id="ARBA00022737"/>
    </source>
</evidence>
<dbReference type="AlphaFoldDB" id="A0A9P5TC30"/>
<dbReference type="SMART" id="SM00248">
    <property type="entry name" value="ANK"/>
    <property type="match status" value="7"/>
</dbReference>
<keyword evidence="1" id="KW-0677">Repeat</keyword>
<reference evidence="4" key="2">
    <citation type="journal article" date="2020" name="Nat. Commun.">
        <title>Large-scale genome sequencing of mycorrhizal fungi provides insights into the early evolution of symbiotic traits.</title>
        <authorList>
            <person name="Miyauchi S."/>
            <person name="Kiss E."/>
            <person name="Kuo A."/>
            <person name="Drula E."/>
            <person name="Kohler A."/>
            <person name="Sanchez-Garcia M."/>
            <person name="Morin E."/>
            <person name="Andreopoulos B."/>
            <person name="Barry K.W."/>
            <person name="Bonito G."/>
            <person name="Buee M."/>
            <person name="Carver A."/>
            <person name="Chen C."/>
            <person name="Cichocki N."/>
            <person name="Clum A."/>
            <person name="Culley D."/>
            <person name="Crous P.W."/>
            <person name="Fauchery L."/>
            <person name="Girlanda M."/>
            <person name="Hayes R.D."/>
            <person name="Keri Z."/>
            <person name="LaButti K."/>
            <person name="Lipzen A."/>
            <person name="Lombard V."/>
            <person name="Magnuson J."/>
            <person name="Maillard F."/>
            <person name="Murat C."/>
            <person name="Nolan M."/>
            <person name="Ohm R.A."/>
            <person name="Pangilinan J."/>
            <person name="Pereira M.F."/>
            <person name="Perotto S."/>
            <person name="Peter M."/>
            <person name="Pfister S."/>
            <person name="Riley R."/>
            <person name="Sitrit Y."/>
            <person name="Stielow J.B."/>
            <person name="Szollosi G."/>
            <person name="Zifcakova L."/>
            <person name="Stursova M."/>
            <person name="Spatafora J.W."/>
            <person name="Tedersoo L."/>
            <person name="Vaario L.M."/>
            <person name="Yamada A."/>
            <person name="Yan M."/>
            <person name="Wang P."/>
            <person name="Xu J."/>
            <person name="Bruns T."/>
            <person name="Baldrian P."/>
            <person name="Vilgalys R."/>
            <person name="Dunand C."/>
            <person name="Henrissat B."/>
            <person name="Grigoriev I.V."/>
            <person name="Hibbett D."/>
            <person name="Nagy L.G."/>
            <person name="Martin F.M."/>
        </authorList>
    </citation>
    <scope>NUCLEOTIDE SEQUENCE</scope>
    <source>
        <strain evidence="4">Prilba</strain>
    </source>
</reference>
<feature type="domain" description="NACHT" evidence="3">
    <location>
        <begin position="149"/>
        <end position="301"/>
    </location>
</feature>
<dbReference type="InterPro" id="IPR002110">
    <property type="entry name" value="Ankyrin_rpt"/>
</dbReference>
<accession>A0A9P5TC30</accession>
<reference evidence="4" key="1">
    <citation type="submission" date="2019-10" db="EMBL/GenBank/DDBJ databases">
        <authorList>
            <consortium name="DOE Joint Genome Institute"/>
            <person name="Kuo A."/>
            <person name="Miyauchi S."/>
            <person name="Kiss E."/>
            <person name="Drula E."/>
            <person name="Kohler A."/>
            <person name="Sanchez-Garcia M."/>
            <person name="Andreopoulos B."/>
            <person name="Barry K.W."/>
            <person name="Bonito G."/>
            <person name="Buee M."/>
            <person name="Carver A."/>
            <person name="Chen C."/>
            <person name="Cichocki N."/>
            <person name="Clum A."/>
            <person name="Culley D."/>
            <person name="Crous P.W."/>
            <person name="Fauchery L."/>
            <person name="Girlanda M."/>
            <person name="Hayes R."/>
            <person name="Keri Z."/>
            <person name="LaButti K."/>
            <person name="Lipzen A."/>
            <person name="Lombard V."/>
            <person name="Magnuson J."/>
            <person name="Maillard F."/>
            <person name="Morin E."/>
            <person name="Murat C."/>
            <person name="Nolan M."/>
            <person name="Ohm R."/>
            <person name="Pangilinan J."/>
            <person name="Pereira M."/>
            <person name="Perotto S."/>
            <person name="Peter M."/>
            <person name="Riley R."/>
            <person name="Sitrit Y."/>
            <person name="Stielow B."/>
            <person name="Szollosi G."/>
            <person name="Zifcakova L."/>
            <person name="Stursova M."/>
            <person name="Spatafora J.W."/>
            <person name="Tedersoo L."/>
            <person name="Vaario L.-M."/>
            <person name="Yamada A."/>
            <person name="Yan M."/>
            <person name="Wang P."/>
            <person name="Xu J."/>
            <person name="Bruns T."/>
            <person name="Baldrian P."/>
            <person name="Vilgalys R."/>
            <person name="Henrissat B."/>
            <person name="Grigoriev I.V."/>
            <person name="Hibbett D."/>
            <person name="Nagy L.G."/>
            <person name="Martin F.M."/>
        </authorList>
    </citation>
    <scope>NUCLEOTIDE SEQUENCE</scope>
    <source>
        <strain evidence="4">Prilba</strain>
    </source>
</reference>
<dbReference type="Gene3D" id="1.25.40.20">
    <property type="entry name" value="Ankyrin repeat-containing domain"/>
    <property type="match status" value="1"/>
</dbReference>
<dbReference type="PRINTS" id="PR01415">
    <property type="entry name" value="ANKYRIN"/>
</dbReference>
<keyword evidence="5" id="KW-1185">Reference proteome</keyword>